<evidence type="ECO:0000313" key="1">
    <source>
        <dbReference type="EMBL" id="KAF8395002.1"/>
    </source>
</evidence>
<sequence length="263" mass="29847">MPDPDMVDKTYITPMAPKLVEKVLEKESPLISALELDKVSTQTRIIADTLDRYCKASGQKVKVQKSDATMFSKYSKLVQETLKNPYMLQNRQIPGGALRKKQVIEGSANDLIEKFKMKMQHWKTKTLSRAGRITMIKAVMAAILNELISFTKGPQQAGKIKMECRMIQWRGPDHPWIKSNFDGSVHTQRNAAIGCVLCDCTGNLKKMLHGNWESRQLSGGKAKLFGKESNWLWNRTSNTRGRRRILLNVLQGKEKHRGGYEGL</sequence>
<comment type="caution">
    <text evidence="1">The sequence shown here is derived from an EMBL/GenBank/DDBJ whole genome shotgun (WGS) entry which is preliminary data.</text>
</comment>
<dbReference type="OrthoDB" id="1740441at2759"/>
<organism evidence="1 2">
    <name type="scientific">Tetracentron sinense</name>
    <name type="common">Spur-leaf</name>
    <dbReference type="NCBI Taxonomy" id="13715"/>
    <lineage>
        <taxon>Eukaryota</taxon>
        <taxon>Viridiplantae</taxon>
        <taxon>Streptophyta</taxon>
        <taxon>Embryophyta</taxon>
        <taxon>Tracheophyta</taxon>
        <taxon>Spermatophyta</taxon>
        <taxon>Magnoliopsida</taxon>
        <taxon>Trochodendrales</taxon>
        <taxon>Trochodendraceae</taxon>
        <taxon>Tetracentron</taxon>
    </lineage>
</organism>
<accession>A0A834Z1B5</accession>
<reference evidence="1 2" key="1">
    <citation type="submission" date="2020-04" db="EMBL/GenBank/DDBJ databases">
        <title>Plant Genome Project.</title>
        <authorList>
            <person name="Zhang R.-G."/>
        </authorList>
    </citation>
    <scope>NUCLEOTIDE SEQUENCE [LARGE SCALE GENOMIC DNA]</scope>
    <source>
        <strain evidence="1">YNK0</strain>
        <tissue evidence="1">Leaf</tissue>
    </source>
</reference>
<evidence type="ECO:0000313" key="2">
    <source>
        <dbReference type="Proteomes" id="UP000655225"/>
    </source>
</evidence>
<dbReference type="AlphaFoldDB" id="A0A834Z1B5"/>
<dbReference type="Proteomes" id="UP000655225">
    <property type="component" value="Unassembled WGS sequence"/>
</dbReference>
<name>A0A834Z1B5_TETSI</name>
<dbReference type="EMBL" id="JABCRI010000013">
    <property type="protein sequence ID" value="KAF8395002.1"/>
    <property type="molecule type" value="Genomic_DNA"/>
</dbReference>
<proteinExistence type="predicted"/>
<keyword evidence="2" id="KW-1185">Reference proteome</keyword>
<protein>
    <submittedName>
        <fullName evidence="1">Uncharacterized protein</fullName>
    </submittedName>
</protein>
<gene>
    <name evidence="1" type="ORF">HHK36_018941</name>
</gene>